<dbReference type="Proteomes" id="UP001162483">
    <property type="component" value="Unassembled WGS sequence"/>
</dbReference>
<protein>
    <submittedName>
        <fullName evidence="2">Uncharacterized protein</fullName>
    </submittedName>
</protein>
<evidence type="ECO:0000313" key="3">
    <source>
        <dbReference type="Proteomes" id="UP001162483"/>
    </source>
</evidence>
<gene>
    <name evidence="2" type="ORF">SPARVUS_LOCUS4701619</name>
</gene>
<feature type="region of interest" description="Disordered" evidence="1">
    <location>
        <begin position="1"/>
        <end position="106"/>
    </location>
</feature>
<evidence type="ECO:0000313" key="2">
    <source>
        <dbReference type="EMBL" id="CAI9557426.1"/>
    </source>
</evidence>
<dbReference type="EMBL" id="CATNWA010009119">
    <property type="protein sequence ID" value="CAI9557426.1"/>
    <property type="molecule type" value="Genomic_DNA"/>
</dbReference>
<evidence type="ECO:0000256" key="1">
    <source>
        <dbReference type="SAM" id="MobiDB-lite"/>
    </source>
</evidence>
<proteinExistence type="predicted"/>
<organism evidence="2 3">
    <name type="scientific">Staurois parvus</name>
    <dbReference type="NCBI Taxonomy" id="386267"/>
    <lineage>
        <taxon>Eukaryota</taxon>
        <taxon>Metazoa</taxon>
        <taxon>Chordata</taxon>
        <taxon>Craniata</taxon>
        <taxon>Vertebrata</taxon>
        <taxon>Euteleostomi</taxon>
        <taxon>Amphibia</taxon>
        <taxon>Batrachia</taxon>
        <taxon>Anura</taxon>
        <taxon>Neobatrachia</taxon>
        <taxon>Ranoidea</taxon>
        <taxon>Ranidae</taxon>
        <taxon>Staurois</taxon>
    </lineage>
</organism>
<feature type="compositionally biased region" description="Low complexity" evidence="1">
    <location>
        <begin position="34"/>
        <end position="49"/>
    </location>
</feature>
<feature type="compositionally biased region" description="Polar residues" evidence="1">
    <location>
        <begin position="84"/>
        <end position="95"/>
    </location>
</feature>
<name>A0ABN9CBG3_9NEOB</name>
<reference evidence="2" key="1">
    <citation type="submission" date="2023-05" db="EMBL/GenBank/DDBJ databases">
        <authorList>
            <person name="Stuckert A."/>
        </authorList>
    </citation>
    <scope>NUCLEOTIDE SEQUENCE</scope>
</reference>
<accession>A0ABN9CBG3</accession>
<sequence>RLRPPRHLSCGNGRRQWRVAGGKDNRVVVQARSTTTGQNGTGQQTRITGHGPSSATEGQIKEEHKEWSGHKLSQIPGESRESEQSNSNTKTQDTSAKGMCGPQAYM</sequence>
<keyword evidence="3" id="KW-1185">Reference proteome</keyword>
<feature type="non-terminal residue" evidence="2">
    <location>
        <position position="1"/>
    </location>
</feature>
<comment type="caution">
    <text evidence="2">The sequence shown here is derived from an EMBL/GenBank/DDBJ whole genome shotgun (WGS) entry which is preliminary data.</text>
</comment>
<feature type="compositionally biased region" description="Basic and acidic residues" evidence="1">
    <location>
        <begin position="59"/>
        <end position="69"/>
    </location>
</feature>